<dbReference type="GO" id="GO:0004312">
    <property type="term" value="F:fatty acid synthase activity"/>
    <property type="evidence" value="ECO:0007669"/>
    <property type="project" value="TreeGrafter"/>
</dbReference>
<evidence type="ECO:0000256" key="2">
    <source>
        <dbReference type="ARBA" id="ARBA00022553"/>
    </source>
</evidence>
<dbReference type="InterPro" id="IPR020841">
    <property type="entry name" value="PKS_Beta-ketoAc_synthase_dom"/>
</dbReference>
<evidence type="ECO:0000256" key="3">
    <source>
        <dbReference type="RuleBase" id="RU003694"/>
    </source>
</evidence>
<sequence>MNAFANQAHPRAAMLHHLYAHSGIRAGLHSAGIKKDSPLNTMLRLAVPLGMPENVFTSLIQRVQSLGAPPEKAVPLTLVSKPQAFAGEVTARYKVEEKRQMTNGVPNDTQPSIRPKARKQATERDEIAIVGVSGRYPQADNLEEFWQNLLSGRDCIEKRPLRRWDEPLPLDHEEMPETRWGGFINDVDKFDSLFFGISPREVAQLDPQERLFMEIAWEALEDAGYTPESLVNQDEDRKVGVYVGAVWQLYQMLGAEQAQYGNLQTPTSLVWSIANRVSAFMNFTGPSLTVDTACSGSLASIYLACQAIHNGDCTVAIAGGVNLDLHASKWLLTRAGGFLSPHGRCKAFGSDAQGYVAGEGLGAVLLKPLTQAQQDGDNIYGVIKSCTFNHGGRASGYSVPNPNAQAELVHAAIEEANIDARTINYIEAHGTGTKLGDPIEIQALDNAMRRHTQEKGFCAVGSVKTNIGHLEAAAGIAGLTKVLLQLRHRTLVPSLHCEQENPLIPFLTHLSMYRKKRHLGSPS</sequence>
<keyword evidence="1" id="KW-0596">Phosphopantetheine</keyword>
<organism evidence="6 7">
    <name type="scientific">Veronia nyctiphanis</name>
    <dbReference type="NCBI Taxonomy" id="1278244"/>
    <lineage>
        <taxon>Bacteria</taxon>
        <taxon>Pseudomonadati</taxon>
        <taxon>Pseudomonadota</taxon>
        <taxon>Gammaproteobacteria</taxon>
        <taxon>Vibrionales</taxon>
        <taxon>Vibrionaceae</taxon>
        <taxon>Veronia</taxon>
    </lineage>
</organism>
<feature type="region of interest" description="Disordered" evidence="4">
    <location>
        <begin position="101"/>
        <end position="120"/>
    </location>
</feature>
<dbReference type="InterPro" id="IPR014031">
    <property type="entry name" value="Ketoacyl_synth_C"/>
</dbReference>
<dbReference type="Pfam" id="PF02801">
    <property type="entry name" value="Ketoacyl-synt_C"/>
    <property type="match status" value="1"/>
</dbReference>
<feature type="compositionally biased region" description="Polar residues" evidence="4">
    <location>
        <begin position="101"/>
        <end position="112"/>
    </location>
</feature>
<dbReference type="CDD" id="cd00833">
    <property type="entry name" value="PKS"/>
    <property type="match status" value="1"/>
</dbReference>
<dbReference type="PANTHER" id="PTHR43775">
    <property type="entry name" value="FATTY ACID SYNTHASE"/>
    <property type="match status" value="1"/>
</dbReference>
<dbReference type="Proteomes" id="UP000290287">
    <property type="component" value="Unassembled WGS sequence"/>
</dbReference>
<dbReference type="SMART" id="SM00825">
    <property type="entry name" value="PKS_KS"/>
    <property type="match status" value="1"/>
</dbReference>
<evidence type="ECO:0000313" key="7">
    <source>
        <dbReference type="Proteomes" id="UP000290287"/>
    </source>
</evidence>
<dbReference type="GO" id="GO:0005886">
    <property type="term" value="C:plasma membrane"/>
    <property type="evidence" value="ECO:0007669"/>
    <property type="project" value="TreeGrafter"/>
</dbReference>
<dbReference type="InterPro" id="IPR016039">
    <property type="entry name" value="Thiolase-like"/>
</dbReference>
<dbReference type="EMBL" id="PEIB01000056">
    <property type="protein sequence ID" value="RXJ69417.1"/>
    <property type="molecule type" value="Genomic_DNA"/>
</dbReference>
<dbReference type="SUPFAM" id="SSF53901">
    <property type="entry name" value="Thiolase-like"/>
    <property type="match status" value="1"/>
</dbReference>
<dbReference type="GO" id="GO:0071770">
    <property type="term" value="P:DIM/DIP cell wall layer assembly"/>
    <property type="evidence" value="ECO:0007669"/>
    <property type="project" value="TreeGrafter"/>
</dbReference>
<dbReference type="PANTHER" id="PTHR43775:SF37">
    <property type="entry name" value="SI:DKEY-61P9.11"/>
    <property type="match status" value="1"/>
</dbReference>
<dbReference type="PROSITE" id="PS52004">
    <property type="entry name" value="KS3_2"/>
    <property type="match status" value="1"/>
</dbReference>
<dbReference type="Pfam" id="PF00109">
    <property type="entry name" value="ketoacyl-synt"/>
    <property type="match status" value="1"/>
</dbReference>
<comment type="caution">
    <text evidence="6">The sequence shown here is derived from an EMBL/GenBank/DDBJ whole genome shotgun (WGS) entry which is preliminary data.</text>
</comment>
<gene>
    <name evidence="6" type="ORF">CS022_23870</name>
</gene>
<feature type="domain" description="Ketosynthase family 3 (KS3)" evidence="5">
    <location>
        <begin position="124"/>
        <end position="523"/>
    </location>
</feature>
<evidence type="ECO:0000256" key="1">
    <source>
        <dbReference type="ARBA" id="ARBA00022450"/>
    </source>
</evidence>
<keyword evidence="3" id="KW-0808">Transferase</keyword>
<comment type="similarity">
    <text evidence="3">Belongs to the thiolase-like superfamily. Beta-ketoacyl-ACP synthases family.</text>
</comment>
<dbReference type="OrthoDB" id="9778690at2"/>
<reference evidence="6 7" key="1">
    <citation type="submission" date="2017-10" db="EMBL/GenBank/DDBJ databases">
        <title>Nyctiphanis sp. nov., isolated from the stomach of the euphausiid Nyctiphanes simplex (Hansen, 1911) in the Gulf of California.</title>
        <authorList>
            <person name="Gomez-Gil B."/>
            <person name="Aguilar-Mendez M."/>
            <person name="Lopez-Cortes A."/>
            <person name="Gomez-Gutierrez J."/>
            <person name="Roque A."/>
            <person name="Lang E."/>
            <person name="Gonzalez-Castillo A."/>
        </authorList>
    </citation>
    <scope>NUCLEOTIDE SEQUENCE [LARGE SCALE GENOMIC DNA]</scope>
    <source>
        <strain evidence="6 7">CAIM 600</strain>
    </source>
</reference>
<name>A0A4Q0YFQ8_9GAMM</name>
<proteinExistence type="inferred from homology"/>
<dbReference type="InterPro" id="IPR050091">
    <property type="entry name" value="PKS_NRPS_Biosynth_Enz"/>
</dbReference>
<dbReference type="InterPro" id="IPR014030">
    <property type="entry name" value="Ketoacyl_synth_N"/>
</dbReference>
<keyword evidence="7" id="KW-1185">Reference proteome</keyword>
<evidence type="ECO:0000256" key="4">
    <source>
        <dbReference type="SAM" id="MobiDB-lite"/>
    </source>
</evidence>
<dbReference type="GO" id="GO:0006633">
    <property type="term" value="P:fatty acid biosynthetic process"/>
    <property type="evidence" value="ECO:0007669"/>
    <property type="project" value="TreeGrafter"/>
</dbReference>
<protein>
    <recommendedName>
        <fullName evidence="5">Ketosynthase family 3 (KS3) domain-containing protein</fullName>
    </recommendedName>
</protein>
<keyword evidence="2" id="KW-0597">Phosphoprotein</keyword>
<evidence type="ECO:0000259" key="5">
    <source>
        <dbReference type="PROSITE" id="PS52004"/>
    </source>
</evidence>
<dbReference type="AlphaFoldDB" id="A0A4Q0YFQ8"/>
<evidence type="ECO:0000313" key="6">
    <source>
        <dbReference type="EMBL" id="RXJ69417.1"/>
    </source>
</evidence>
<dbReference type="GO" id="GO:0005737">
    <property type="term" value="C:cytoplasm"/>
    <property type="evidence" value="ECO:0007669"/>
    <property type="project" value="TreeGrafter"/>
</dbReference>
<dbReference type="Gene3D" id="3.40.47.10">
    <property type="match status" value="1"/>
</dbReference>
<accession>A0A4Q0YFQ8</accession>
<dbReference type="RefSeq" id="WP_129124352.1">
    <property type="nucleotide sequence ID" value="NZ_PEIB01000056.1"/>
</dbReference>